<dbReference type="RefSeq" id="WP_083363107.1">
    <property type="nucleotide sequence ID" value="NZ_LT629742.1"/>
</dbReference>
<dbReference type="InterPro" id="IPR002731">
    <property type="entry name" value="ATPase_BadF"/>
</dbReference>
<dbReference type="Pfam" id="PF01869">
    <property type="entry name" value="BcrAD_BadFG"/>
    <property type="match status" value="1"/>
</dbReference>
<dbReference type="PANTHER" id="PTHR43190:SF3">
    <property type="entry name" value="N-ACETYL-D-GLUCOSAMINE KINASE"/>
    <property type="match status" value="1"/>
</dbReference>
<dbReference type="InterPro" id="IPR043129">
    <property type="entry name" value="ATPase_NBD"/>
</dbReference>
<protein>
    <submittedName>
        <fullName evidence="2">BadF-type ATPase</fullName>
    </submittedName>
</protein>
<evidence type="ECO:0000313" key="2">
    <source>
        <dbReference type="EMBL" id="SDS20880.1"/>
    </source>
</evidence>
<organism evidence="2 3">
    <name type="scientific">Microterricola viridarii</name>
    <dbReference type="NCBI Taxonomy" id="412690"/>
    <lineage>
        <taxon>Bacteria</taxon>
        <taxon>Bacillati</taxon>
        <taxon>Actinomycetota</taxon>
        <taxon>Actinomycetes</taxon>
        <taxon>Micrococcales</taxon>
        <taxon>Microbacteriaceae</taxon>
        <taxon>Microterricola</taxon>
    </lineage>
</organism>
<dbReference type="STRING" id="412690.SAMN04489834_1056"/>
<keyword evidence="3" id="KW-1185">Reference proteome</keyword>
<dbReference type="EMBL" id="LT629742">
    <property type="protein sequence ID" value="SDS20880.1"/>
    <property type="molecule type" value="Genomic_DNA"/>
</dbReference>
<accession>A0A1H1QBS6</accession>
<dbReference type="InterPro" id="IPR052519">
    <property type="entry name" value="Euk-type_GlcNAc_Kinase"/>
</dbReference>
<dbReference type="PANTHER" id="PTHR43190">
    <property type="entry name" value="N-ACETYL-D-GLUCOSAMINE KINASE"/>
    <property type="match status" value="1"/>
</dbReference>
<feature type="domain" description="ATPase BadF/BadG/BcrA/BcrD type" evidence="1">
    <location>
        <begin position="9"/>
        <end position="247"/>
    </location>
</feature>
<sequence>MTEPRYLAVDLGKTSCRLRLFDANGVIADESGPGAPGIADLDGPARSAEAIREVFLRLPAGERASLAGVGIGAAGVEAAGDVARDLVAAVHEFTGAPVALINDALAAHAGVFGGGGGVILIIGTGAIAYAVADDGATRQIDGWGPWLGDEGSGRWIGQEGLIAALRDFDGRGPATALTDRARDLVGDLAAMPAWVSAEGNPARRLGRFTPDVLDAAGEGDAVARGIVVRACDALAHTARAAATAEIAVWGGVADHPYFSAELTATFAEAGITIIPSRGNALDGAALIITRTDLGYEERIIRG</sequence>
<evidence type="ECO:0000313" key="3">
    <source>
        <dbReference type="Proteomes" id="UP000181956"/>
    </source>
</evidence>
<dbReference type="AlphaFoldDB" id="A0A1H1QBS6"/>
<gene>
    <name evidence="2" type="ORF">SAMN04489834_1056</name>
</gene>
<dbReference type="SUPFAM" id="SSF53067">
    <property type="entry name" value="Actin-like ATPase domain"/>
    <property type="match status" value="2"/>
</dbReference>
<dbReference type="Proteomes" id="UP000181956">
    <property type="component" value="Chromosome I"/>
</dbReference>
<proteinExistence type="predicted"/>
<evidence type="ECO:0000259" key="1">
    <source>
        <dbReference type="Pfam" id="PF01869"/>
    </source>
</evidence>
<name>A0A1H1QBS6_9MICO</name>
<reference evidence="3" key="1">
    <citation type="submission" date="2016-10" db="EMBL/GenBank/DDBJ databases">
        <authorList>
            <person name="Varghese N."/>
            <person name="Submissions S."/>
        </authorList>
    </citation>
    <scope>NUCLEOTIDE SEQUENCE [LARGE SCALE GENOMIC DNA]</scope>
    <source>
        <strain evidence="3">DSM 21772</strain>
    </source>
</reference>
<dbReference type="Gene3D" id="3.30.420.40">
    <property type="match status" value="2"/>
</dbReference>
<dbReference type="OrthoDB" id="8701357at2"/>